<dbReference type="EMBL" id="CAUDLI010000003">
    <property type="protein sequence ID" value="CAJ0867687.1"/>
    <property type="molecule type" value="Genomic_DNA"/>
</dbReference>
<protein>
    <submittedName>
        <fullName evidence="2">Uncharacterized protein</fullName>
    </submittedName>
</protein>
<sequence length="71" mass="7704">MARTPTTQRSTAEPAPAEQLPVTYRDTKFKARTLLPPSGGVLAVQGGEVATADPDEIAWLDRHPDFERAAE</sequence>
<dbReference type="AlphaFoldDB" id="A0AAD2BXA8"/>
<dbReference type="Proteomes" id="UP001190491">
    <property type="component" value="Unassembled WGS sequence"/>
</dbReference>
<organism evidence="2 5">
    <name type="scientific">Ralstonia flatus</name>
    <dbReference type="NCBI Taxonomy" id="3058601"/>
    <lineage>
        <taxon>Bacteria</taxon>
        <taxon>Pseudomonadati</taxon>
        <taxon>Pseudomonadota</taxon>
        <taxon>Betaproteobacteria</taxon>
        <taxon>Burkholderiales</taxon>
        <taxon>Burkholderiaceae</taxon>
        <taxon>Ralstonia</taxon>
    </lineage>
</organism>
<comment type="caution">
    <text evidence="2">The sequence shown here is derived from an EMBL/GenBank/DDBJ whole genome shotgun (WGS) entry which is preliminary data.</text>
</comment>
<proteinExistence type="predicted"/>
<evidence type="ECO:0000313" key="4">
    <source>
        <dbReference type="Proteomes" id="UP001189792"/>
    </source>
</evidence>
<evidence type="ECO:0000313" key="2">
    <source>
        <dbReference type="EMBL" id="CAJ0859636.1"/>
    </source>
</evidence>
<accession>A0AAD2BXA8</accession>
<dbReference type="RefSeq" id="WP_206275302.1">
    <property type="nucleotide sequence ID" value="NZ_CAUDKO010000003.1"/>
</dbReference>
<gene>
    <name evidence="3" type="ORF">R77564_01400</name>
    <name evidence="2" type="ORF">R77567_01383</name>
</gene>
<dbReference type="EMBL" id="CAUDKO010000003">
    <property type="protein sequence ID" value="CAJ0859636.1"/>
    <property type="molecule type" value="Genomic_DNA"/>
</dbReference>
<evidence type="ECO:0000313" key="3">
    <source>
        <dbReference type="EMBL" id="CAJ0867687.1"/>
    </source>
</evidence>
<name>A0AAD2BXA8_9RALS</name>
<dbReference type="Proteomes" id="UP001189792">
    <property type="component" value="Unassembled WGS sequence"/>
</dbReference>
<evidence type="ECO:0000256" key="1">
    <source>
        <dbReference type="SAM" id="MobiDB-lite"/>
    </source>
</evidence>
<feature type="region of interest" description="Disordered" evidence="1">
    <location>
        <begin position="1"/>
        <end position="23"/>
    </location>
</feature>
<reference evidence="2 4" key="1">
    <citation type="submission" date="2023-07" db="EMBL/GenBank/DDBJ databases">
        <authorList>
            <person name="Peeters C."/>
        </authorList>
    </citation>
    <scope>NUCLEOTIDE SEQUENCE</scope>
    <source>
        <strain evidence="3 4">LMG 32965</strain>
        <strain evidence="2">R-77567</strain>
    </source>
</reference>
<keyword evidence="4" id="KW-1185">Reference proteome</keyword>
<feature type="compositionally biased region" description="Polar residues" evidence="1">
    <location>
        <begin position="1"/>
        <end position="11"/>
    </location>
</feature>
<evidence type="ECO:0000313" key="5">
    <source>
        <dbReference type="Proteomes" id="UP001190491"/>
    </source>
</evidence>